<dbReference type="RefSeq" id="WP_006914375.1">
    <property type="nucleotide sequence ID" value="NZ_AFNV02000041.1"/>
</dbReference>
<dbReference type="eggNOG" id="ENOG5032RWI">
    <property type="taxonomic scope" value="Bacteria"/>
</dbReference>
<dbReference type="Gene3D" id="3.30.70.1210">
    <property type="entry name" value="Crispr-associated protein, domain 2"/>
    <property type="match status" value="1"/>
</dbReference>
<comment type="caution">
    <text evidence="1">The sequence shown here is derived from an EMBL/GenBank/DDBJ whole genome shotgun (WGS) entry which is preliminary data.</text>
</comment>
<gene>
    <name evidence="1" type="primary">cse3</name>
    <name evidence="1" type="ORF">SSPSH_003773</name>
</gene>
<dbReference type="NCBIfam" id="TIGR01907">
    <property type="entry name" value="casE_Cse3"/>
    <property type="match status" value="1"/>
</dbReference>
<dbReference type="Pfam" id="PF08798">
    <property type="entry name" value="CRISPR_assoc"/>
    <property type="match status" value="1"/>
</dbReference>
<proteinExistence type="predicted"/>
<dbReference type="SUPFAM" id="SSF117987">
    <property type="entry name" value="CRISPR-associated protein"/>
    <property type="match status" value="2"/>
</dbReference>
<protein>
    <submittedName>
        <fullName evidence="1">CRISPR-associated endoribonuclease Cse3 protein</fullName>
    </submittedName>
</protein>
<accession>F7QBQ3</accession>
<evidence type="ECO:0000313" key="2">
    <source>
        <dbReference type="Proteomes" id="UP000006242"/>
    </source>
</evidence>
<sequence>MFLTRLTLDLRHGAVRRDLADAYDMHRSLVRAFVTERDEVPPRFLWRVEPESVWRAPVVMVQSTVEPDWRVLGGTGYFKKAPETKEIDPAVLIELGRYYRFRLFANPTVTQQGKRYGLQTEPEQQTWLERKAAKCGFEVQNVLVTASDVVHVKNDVICLQQACFEGVLKATEACALENALKHGIGPGKAFGFGLLSLAPR</sequence>
<reference evidence="1 2" key="1">
    <citation type="journal article" date="2011" name="J. Bacteriol.">
        <title>Genome sequence of Salinisphaera shabanensis, a gammaproteobacterium from the harsh, variable environment of the brine-seawater interface of the Shaban Deep in the Red Sea.</title>
        <authorList>
            <person name="Antunes A."/>
            <person name="Alam I."/>
            <person name="Bajic V.B."/>
            <person name="Stingl U."/>
        </authorList>
    </citation>
    <scope>NUCLEOTIDE SEQUENCE [LARGE SCALE GENOMIC DNA]</scope>
    <source>
        <strain evidence="1 2">E1L3A</strain>
    </source>
</reference>
<reference evidence="1 2" key="2">
    <citation type="journal article" date="2013" name="PLoS ONE">
        <title>INDIGO - INtegrated Data Warehouse of MIcrobial GenOmes with Examples from the Red Sea Extremophiles.</title>
        <authorList>
            <person name="Alam I."/>
            <person name="Antunes A."/>
            <person name="Kamau A.A."/>
            <person name="Ba Alawi W."/>
            <person name="Kalkatawi M."/>
            <person name="Stingl U."/>
            <person name="Bajic V.B."/>
        </authorList>
    </citation>
    <scope>NUCLEOTIDE SEQUENCE [LARGE SCALE GENOMIC DNA]</scope>
    <source>
        <strain evidence="1 2">E1L3A</strain>
    </source>
</reference>
<dbReference type="STRING" id="1033802.SSPSH_003773"/>
<keyword evidence="2" id="KW-1185">Reference proteome</keyword>
<dbReference type="EMBL" id="AFNV02000041">
    <property type="protein sequence ID" value="ERJ17424.1"/>
    <property type="molecule type" value="Genomic_DNA"/>
</dbReference>
<dbReference type="InterPro" id="IPR010179">
    <property type="entry name" value="CRISPR-assoc_prot_Cse3"/>
</dbReference>
<dbReference type="CDD" id="cd09727">
    <property type="entry name" value="Cas6_I-E"/>
    <property type="match status" value="1"/>
</dbReference>
<organism evidence="1 2">
    <name type="scientific">Salinisphaera shabanensis E1L3A</name>
    <dbReference type="NCBI Taxonomy" id="1033802"/>
    <lineage>
        <taxon>Bacteria</taxon>
        <taxon>Pseudomonadati</taxon>
        <taxon>Pseudomonadota</taxon>
        <taxon>Gammaproteobacteria</taxon>
        <taxon>Salinisphaerales</taxon>
        <taxon>Salinisphaeraceae</taxon>
        <taxon>Salinisphaera</taxon>
    </lineage>
</organism>
<dbReference type="SMART" id="SM01101">
    <property type="entry name" value="CRISPR_assoc"/>
    <property type="match status" value="1"/>
</dbReference>
<evidence type="ECO:0000313" key="1">
    <source>
        <dbReference type="EMBL" id="ERJ17424.1"/>
    </source>
</evidence>
<dbReference type="Gene3D" id="3.30.70.1200">
    <property type="entry name" value="Crispr-associated protein, domain 1"/>
    <property type="match status" value="1"/>
</dbReference>
<dbReference type="AlphaFoldDB" id="F7QBQ3"/>
<name>F7QBQ3_9GAMM</name>
<dbReference type="Proteomes" id="UP000006242">
    <property type="component" value="Unassembled WGS sequence"/>
</dbReference>
<dbReference type="OrthoDB" id="9795689at2"/>